<evidence type="ECO:0000256" key="2">
    <source>
        <dbReference type="ARBA" id="ARBA00004123"/>
    </source>
</evidence>
<evidence type="ECO:0000256" key="38">
    <source>
        <dbReference type="ARBA" id="ARBA00047868"/>
    </source>
</evidence>
<evidence type="ECO:0000256" key="16">
    <source>
        <dbReference type="ARBA" id="ARBA00022723"/>
    </source>
</evidence>
<dbReference type="EC" id="2.3.2.13" evidence="25"/>
<evidence type="ECO:0000259" key="43">
    <source>
        <dbReference type="SMART" id="SM00460"/>
    </source>
</evidence>
<evidence type="ECO:0000256" key="12">
    <source>
        <dbReference type="ARBA" id="ARBA00022525"/>
    </source>
</evidence>
<dbReference type="InterPro" id="IPR038765">
    <property type="entry name" value="Papain-like_cys_pep_sf"/>
</dbReference>
<keyword evidence="14" id="KW-0645">Protease</keyword>
<comment type="subcellular location">
    <subcellularLocation>
        <location evidence="4">Cell membrane</location>
    </subcellularLocation>
    <subcellularLocation>
        <location evidence="5">Chromosome</location>
    </subcellularLocation>
    <subcellularLocation>
        <location evidence="7">Cytoplasm</location>
        <location evidence="7">Cytosol</location>
    </subcellularLocation>
    <subcellularLocation>
        <location evidence="3">Mitochondrion</location>
    </subcellularLocation>
    <subcellularLocation>
        <location evidence="2">Nucleus</location>
    </subcellularLocation>
    <subcellularLocation>
        <location evidence="6">Secreted</location>
        <location evidence="6">Extracellular space</location>
        <location evidence="6">Extracellular matrix</location>
    </subcellularLocation>
</comment>
<keyword evidence="20" id="KW-0496">Mitochondrion</keyword>
<comment type="catalytic activity">
    <reaction evidence="40">
        <text>L-glutaminyl-[protein] + (R)-noradrenaline = 5-(R)-noradrenalinyl-L-glutamyl-[protein] + NH4(+)</text>
        <dbReference type="Rhea" id="RHEA:66560"/>
        <dbReference type="Rhea" id="RHEA-COMP:10207"/>
        <dbReference type="Rhea" id="RHEA-COMP:17054"/>
        <dbReference type="ChEBI" id="CHEBI:28938"/>
        <dbReference type="ChEBI" id="CHEBI:30011"/>
        <dbReference type="ChEBI" id="CHEBI:72587"/>
        <dbReference type="ChEBI" id="CHEBI:167178"/>
    </reaction>
    <physiologicalReaction direction="left-to-right" evidence="40">
        <dbReference type="Rhea" id="RHEA:66561"/>
    </physiologicalReaction>
</comment>
<evidence type="ECO:0000256" key="9">
    <source>
        <dbReference type="ARBA" id="ARBA00022454"/>
    </source>
</evidence>
<evidence type="ECO:0000256" key="7">
    <source>
        <dbReference type="ARBA" id="ARBA00004514"/>
    </source>
</evidence>
<evidence type="ECO:0000256" key="34">
    <source>
        <dbReference type="ARBA" id="ARBA00042239"/>
    </source>
</evidence>
<feature type="active site" evidence="42">
    <location>
        <position position="384"/>
    </location>
</feature>
<gene>
    <name evidence="44" type="primary">LOC115590215</name>
</gene>
<evidence type="ECO:0000256" key="19">
    <source>
        <dbReference type="ARBA" id="ARBA00022837"/>
    </source>
</evidence>
<evidence type="ECO:0000256" key="21">
    <source>
        <dbReference type="ARBA" id="ARBA00023134"/>
    </source>
</evidence>
<evidence type="ECO:0000256" key="35">
    <source>
        <dbReference type="ARBA" id="ARBA00042912"/>
    </source>
</evidence>
<keyword evidence="15" id="KW-0808">Transferase</keyword>
<name>A0A671UQP9_SPAAU</name>
<evidence type="ECO:0000256" key="30">
    <source>
        <dbReference type="ARBA" id="ARBA00041650"/>
    </source>
</evidence>
<comment type="catalytic activity">
    <reaction evidence="27">
        <text>L-glutaminyl-[protein] + L-lysyl-[protein] = [protein]-L-lysyl-N(6)-5-L-glutamyl-[protein] + NH4(+)</text>
        <dbReference type="Rhea" id="RHEA:54816"/>
        <dbReference type="Rhea" id="RHEA-COMP:9752"/>
        <dbReference type="Rhea" id="RHEA-COMP:10207"/>
        <dbReference type="Rhea" id="RHEA-COMP:14005"/>
        <dbReference type="ChEBI" id="CHEBI:28938"/>
        <dbReference type="ChEBI" id="CHEBI:29969"/>
        <dbReference type="ChEBI" id="CHEBI:30011"/>
        <dbReference type="ChEBI" id="CHEBI:138370"/>
        <dbReference type="EC" id="2.3.2.13"/>
    </reaction>
    <physiologicalReaction direction="left-to-right" evidence="27">
        <dbReference type="Rhea" id="RHEA:54817"/>
    </physiologicalReaction>
</comment>
<keyword evidence="11" id="KW-0963">Cytoplasm</keyword>
<evidence type="ECO:0000256" key="14">
    <source>
        <dbReference type="ARBA" id="ARBA00022670"/>
    </source>
</evidence>
<protein>
    <recommendedName>
        <fullName evidence="29">Protein-glutamine gamma-glutamyltransferase 2</fullName>
        <ecNumber evidence="25">2.3.2.13</ecNumber>
        <ecNumber evidence="28">3.5.1.44</ecNumber>
    </recommendedName>
    <alternativeName>
        <fullName evidence="32">Isopeptidase TGM2</fullName>
    </alternativeName>
    <alternativeName>
        <fullName evidence="34">Protein-glutamine deamidase TGM2</fullName>
    </alternativeName>
    <alternativeName>
        <fullName evidence="33">Protein-glutamine dopaminyltransferase TGM2</fullName>
    </alternativeName>
    <alternativeName>
        <fullName evidence="36">Protein-glutamine histaminyltransferase TGM2</fullName>
    </alternativeName>
    <alternativeName>
        <fullName evidence="37">Protein-glutamine noradrenalinyltransferase TGM2</fullName>
    </alternativeName>
    <alternativeName>
        <fullName evidence="35">Protein-glutamine serotonyltransferase TGM2</fullName>
    </alternativeName>
    <alternativeName>
        <fullName evidence="31">Tissue transglutaminase</fullName>
    </alternativeName>
    <alternativeName>
        <fullName evidence="30">Transglutaminase-2</fullName>
    </alternativeName>
</protein>
<keyword evidence="21" id="KW-0342">GTP-binding</keyword>
<evidence type="ECO:0000256" key="11">
    <source>
        <dbReference type="ARBA" id="ARBA00022490"/>
    </source>
</evidence>
<dbReference type="PANTHER" id="PTHR11590">
    <property type="entry name" value="PROTEIN-GLUTAMINE GAMMA-GLUTAMYLTRANSFERASE"/>
    <property type="match status" value="1"/>
</dbReference>
<evidence type="ECO:0000256" key="29">
    <source>
        <dbReference type="ARBA" id="ARBA00040561"/>
    </source>
</evidence>
<evidence type="ECO:0000256" key="23">
    <source>
        <dbReference type="ARBA" id="ARBA00023242"/>
    </source>
</evidence>
<dbReference type="Proteomes" id="UP000472265">
    <property type="component" value="Chromosome 10"/>
</dbReference>
<dbReference type="Pfam" id="PF00927">
    <property type="entry name" value="Transglut_C"/>
    <property type="match status" value="1"/>
</dbReference>
<comment type="catalytic activity">
    <reaction evidence="38">
        <text>L-glutaminyl-[protein] + H2O = L-glutamyl-[protein] + NH4(+)</text>
        <dbReference type="Rhea" id="RHEA:16441"/>
        <dbReference type="Rhea" id="RHEA-COMP:10207"/>
        <dbReference type="Rhea" id="RHEA-COMP:10208"/>
        <dbReference type="ChEBI" id="CHEBI:15377"/>
        <dbReference type="ChEBI" id="CHEBI:28938"/>
        <dbReference type="ChEBI" id="CHEBI:29973"/>
        <dbReference type="ChEBI" id="CHEBI:30011"/>
        <dbReference type="EC" id="3.5.1.44"/>
    </reaction>
    <physiologicalReaction direction="left-to-right" evidence="38">
        <dbReference type="Rhea" id="RHEA:16442"/>
    </physiologicalReaction>
</comment>
<dbReference type="Gene3D" id="2.60.40.10">
    <property type="entry name" value="Immunoglobulins"/>
    <property type="match status" value="3"/>
</dbReference>
<dbReference type="GO" id="GO:0003810">
    <property type="term" value="F:protein-glutamine gamma-glutamyltransferase activity"/>
    <property type="evidence" value="ECO:0007669"/>
    <property type="project" value="UniProtKB-EC"/>
</dbReference>
<evidence type="ECO:0000256" key="1">
    <source>
        <dbReference type="ARBA" id="ARBA00001913"/>
    </source>
</evidence>
<keyword evidence="9" id="KW-0158">Chromosome</keyword>
<proteinExistence type="inferred from homology"/>
<evidence type="ECO:0000313" key="45">
    <source>
        <dbReference type="Proteomes" id="UP000472265"/>
    </source>
</evidence>
<dbReference type="InterPro" id="IPR008958">
    <property type="entry name" value="Transglutaminase_C"/>
</dbReference>
<comment type="catalytic activity">
    <reaction evidence="26">
        <text>L-glutaminyl-[protein] + serotonin = 5-serotonyl-L-glutamyl-[protein] + NH4(+)</text>
        <dbReference type="Rhea" id="RHEA:66552"/>
        <dbReference type="Rhea" id="RHEA-COMP:10207"/>
        <dbReference type="Rhea" id="RHEA-COMP:17052"/>
        <dbReference type="ChEBI" id="CHEBI:28938"/>
        <dbReference type="ChEBI" id="CHEBI:30011"/>
        <dbReference type="ChEBI" id="CHEBI:167174"/>
        <dbReference type="ChEBI" id="CHEBI:350546"/>
    </reaction>
    <physiologicalReaction direction="left-to-right" evidence="26">
        <dbReference type="Rhea" id="RHEA:66553"/>
    </physiologicalReaction>
</comment>
<keyword evidence="17" id="KW-0547">Nucleotide-binding</keyword>
<evidence type="ECO:0000256" key="26">
    <source>
        <dbReference type="ARBA" id="ARBA00036377"/>
    </source>
</evidence>
<dbReference type="PANTHER" id="PTHR11590:SF6">
    <property type="entry name" value="PROTEIN-GLUTAMINE GAMMA-GLUTAMYLTRANSFERASE 2"/>
    <property type="match status" value="1"/>
</dbReference>
<dbReference type="InterPro" id="IPR023608">
    <property type="entry name" value="Transglutaminase_animal"/>
</dbReference>
<dbReference type="GO" id="GO:0046872">
    <property type="term" value="F:metal ion binding"/>
    <property type="evidence" value="ECO:0007669"/>
    <property type="project" value="UniProtKB-KW"/>
</dbReference>
<dbReference type="FunFam" id="3.90.260.10:FF:000001">
    <property type="entry name" value="Protein-glutamine gamma-glutamyltransferase 2"/>
    <property type="match status" value="1"/>
</dbReference>
<evidence type="ECO:0000313" key="44">
    <source>
        <dbReference type="Ensembl" id="ENSSAUP00010016259.1"/>
    </source>
</evidence>
<evidence type="ECO:0000256" key="8">
    <source>
        <dbReference type="ARBA" id="ARBA00005968"/>
    </source>
</evidence>
<organism evidence="44 45">
    <name type="scientific">Sparus aurata</name>
    <name type="common">Gilthead sea bream</name>
    <dbReference type="NCBI Taxonomy" id="8175"/>
    <lineage>
        <taxon>Eukaryota</taxon>
        <taxon>Metazoa</taxon>
        <taxon>Chordata</taxon>
        <taxon>Craniata</taxon>
        <taxon>Vertebrata</taxon>
        <taxon>Euteleostomi</taxon>
        <taxon>Actinopterygii</taxon>
        <taxon>Neopterygii</taxon>
        <taxon>Teleostei</taxon>
        <taxon>Neoteleostei</taxon>
        <taxon>Acanthomorphata</taxon>
        <taxon>Eupercaria</taxon>
        <taxon>Spariformes</taxon>
        <taxon>Sparidae</taxon>
        <taxon>Sparus</taxon>
    </lineage>
</organism>
<keyword evidence="10" id="KW-1003">Cell membrane</keyword>
<dbReference type="Pfam" id="PF00868">
    <property type="entry name" value="Transglut_N"/>
    <property type="match status" value="1"/>
</dbReference>
<reference evidence="44" key="3">
    <citation type="submission" date="2025-09" db="UniProtKB">
        <authorList>
            <consortium name="Ensembl"/>
        </authorList>
    </citation>
    <scope>IDENTIFICATION</scope>
</reference>
<dbReference type="GeneTree" id="ENSGT01050000244866"/>
<evidence type="ECO:0000256" key="33">
    <source>
        <dbReference type="ARBA" id="ARBA00042105"/>
    </source>
</evidence>
<evidence type="ECO:0000256" key="18">
    <source>
        <dbReference type="ARBA" id="ARBA00022801"/>
    </source>
</evidence>
<evidence type="ECO:0000256" key="27">
    <source>
        <dbReference type="ARBA" id="ARBA00036876"/>
    </source>
</evidence>
<evidence type="ECO:0000256" key="4">
    <source>
        <dbReference type="ARBA" id="ARBA00004236"/>
    </source>
</evidence>
<keyword evidence="12" id="KW-0964">Secreted</keyword>
<dbReference type="PIRSF" id="PIRSF000459">
    <property type="entry name" value="TGM_EBP42"/>
    <property type="match status" value="1"/>
</dbReference>
<comment type="cofactor">
    <cofactor evidence="1">
        <name>Ca(2+)</name>
        <dbReference type="ChEBI" id="CHEBI:29108"/>
    </cofactor>
</comment>
<keyword evidence="16" id="KW-0479">Metal-binding</keyword>
<evidence type="ECO:0000256" key="22">
    <source>
        <dbReference type="ARBA" id="ARBA00023136"/>
    </source>
</evidence>
<dbReference type="AlphaFoldDB" id="A0A671UQP9"/>
<dbReference type="Pfam" id="PF01841">
    <property type="entry name" value="Transglut_core"/>
    <property type="match status" value="1"/>
</dbReference>
<feature type="active site" evidence="42">
    <location>
        <position position="359"/>
    </location>
</feature>
<keyword evidence="24" id="KW-0012">Acyltransferase</keyword>
<keyword evidence="22" id="KW-0472">Membrane</keyword>
<keyword evidence="13" id="KW-0272">Extracellular matrix</keyword>
<evidence type="ECO:0000256" key="17">
    <source>
        <dbReference type="ARBA" id="ARBA00022741"/>
    </source>
</evidence>
<evidence type="ECO:0000256" key="28">
    <source>
        <dbReference type="ARBA" id="ARBA00039019"/>
    </source>
</evidence>
<evidence type="ECO:0000256" key="6">
    <source>
        <dbReference type="ARBA" id="ARBA00004498"/>
    </source>
</evidence>
<evidence type="ECO:0000256" key="40">
    <source>
        <dbReference type="ARBA" id="ARBA00048230"/>
    </source>
</evidence>
<dbReference type="InterPro" id="IPR013783">
    <property type="entry name" value="Ig-like_fold"/>
</dbReference>
<dbReference type="InterPro" id="IPR050779">
    <property type="entry name" value="Transglutaminase"/>
</dbReference>
<comment type="similarity">
    <text evidence="8">Belongs to the transglutaminase superfamily. Transglutaminase family.</text>
</comment>
<evidence type="ECO:0000256" key="31">
    <source>
        <dbReference type="ARBA" id="ARBA00041677"/>
    </source>
</evidence>
<reference evidence="44" key="1">
    <citation type="submission" date="2021-04" db="EMBL/GenBank/DDBJ databases">
        <authorList>
            <consortium name="Wellcome Sanger Institute Data Sharing"/>
        </authorList>
    </citation>
    <scope>NUCLEOTIDE SEQUENCE [LARGE SCALE GENOMIC DNA]</scope>
</reference>
<dbReference type="InterPro" id="IPR001102">
    <property type="entry name" value="Transglutaminase_N"/>
</dbReference>
<dbReference type="Ensembl" id="ENSSAUT00010017224.1">
    <property type="protein sequence ID" value="ENSSAUP00010016259.1"/>
    <property type="gene ID" value="ENSSAUG00010007496.1"/>
</dbReference>
<dbReference type="SUPFAM" id="SSF49309">
    <property type="entry name" value="Transglutaminase, two C-terminal domains"/>
    <property type="match status" value="1"/>
</dbReference>
<evidence type="ECO:0000256" key="36">
    <source>
        <dbReference type="ARBA" id="ARBA00043104"/>
    </source>
</evidence>
<dbReference type="InterPro" id="IPR036238">
    <property type="entry name" value="Transglutaminase_C_sf"/>
</dbReference>
<evidence type="ECO:0000256" key="41">
    <source>
        <dbReference type="ARBA" id="ARBA00048365"/>
    </source>
</evidence>
<dbReference type="Gene3D" id="3.90.260.10">
    <property type="entry name" value="Transglutaminase-like"/>
    <property type="match status" value="1"/>
</dbReference>
<comment type="catalytic activity">
    <reaction evidence="41">
        <text>L-glutaminyl-[protein] + dopamine = 5-dopaminyl-L-glutamyl-[protein] + NH4(+)</text>
        <dbReference type="Rhea" id="RHEA:66556"/>
        <dbReference type="Rhea" id="RHEA-COMP:10207"/>
        <dbReference type="Rhea" id="RHEA-COMP:17053"/>
        <dbReference type="ChEBI" id="CHEBI:28938"/>
        <dbReference type="ChEBI" id="CHEBI:30011"/>
        <dbReference type="ChEBI" id="CHEBI:59905"/>
        <dbReference type="ChEBI" id="CHEBI:167175"/>
    </reaction>
    <physiologicalReaction direction="left-to-right" evidence="41">
        <dbReference type="Rhea" id="RHEA:66557"/>
    </physiologicalReaction>
</comment>
<reference evidence="44" key="2">
    <citation type="submission" date="2025-08" db="UniProtKB">
        <authorList>
            <consortium name="Ensembl"/>
        </authorList>
    </citation>
    <scope>IDENTIFICATION</scope>
</reference>
<evidence type="ECO:0000256" key="24">
    <source>
        <dbReference type="ARBA" id="ARBA00023315"/>
    </source>
</evidence>
<evidence type="ECO:0000256" key="13">
    <source>
        <dbReference type="ARBA" id="ARBA00022530"/>
    </source>
</evidence>
<evidence type="ECO:0000256" key="15">
    <source>
        <dbReference type="ARBA" id="ARBA00022679"/>
    </source>
</evidence>
<dbReference type="InterPro" id="IPR002931">
    <property type="entry name" value="Transglutaminase-like"/>
</dbReference>
<evidence type="ECO:0000256" key="42">
    <source>
        <dbReference type="PIRSR" id="PIRSR000459-1"/>
    </source>
</evidence>
<keyword evidence="23" id="KW-0539">Nucleus</keyword>
<accession>A0A671UQP9</accession>
<evidence type="ECO:0000256" key="5">
    <source>
        <dbReference type="ARBA" id="ARBA00004286"/>
    </source>
</evidence>
<dbReference type="InterPro" id="IPR014756">
    <property type="entry name" value="Ig_E-set"/>
</dbReference>
<keyword evidence="45" id="KW-1185">Reference proteome</keyword>
<evidence type="ECO:0000256" key="25">
    <source>
        <dbReference type="ARBA" id="ARBA00024222"/>
    </source>
</evidence>
<evidence type="ECO:0000256" key="10">
    <source>
        <dbReference type="ARBA" id="ARBA00022475"/>
    </source>
</evidence>
<dbReference type="SUPFAM" id="SSF54001">
    <property type="entry name" value="Cysteine proteinases"/>
    <property type="match status" value="1"/>
</dbReference>
<dbReference type="SUPFAM" id="SSF81296">
    <property type="entry name" value="E set domains"/>
    <property type="match status" value="1"/>
</dbReference>
<dbReference type="EC" id="3.5.1.44" evidence="28"/>
<dbReference type="SMART" id="SM00460">
    <property type="entry name" value="TGc"/>
    <property type="match status" value="1"/>
</dbReference>
<evidence type="ECO:0000256" key="3">
    <source>
        <dbReference type="ARBA" id="ARBA00004173"/>
    </source>
</evidence>
<feature type="domain" description="Transglutaminase-like" evidence="43">
    <location>
        <begin position="295"/>
        <end position="387"/>
    </location>
</feature>
<dbReference type="GO" id="GO:0007399">
    <property type="term" value="P:nervous system development"/>
    <property type="evidence" value="ECO:0007669"/>
    <property type="project" value="UniProtKB-ARBA"/>
</dbReference>
<keyword evidence="18" id="KW-0378">Hydrolase</keyword>
<evidence type="ECO:0000256" key="37">
    <source>
        <dbReference type="ARBA" id="ARBA00043138"/>
    </source>
</evidence>
<evidence type="ECO:0000256" key="32">
    <source>
        <dbReference type="ARBA" id="ARBA00042099"/>
    </source>
</evidence>
<comment type="catalytic activity">
    <reaction evidence="39">
        <text>L-glutaminyl-[protein] + histamine = 5-histaminyl-L-glutamyl-[protein] + NH4(+)</text>
        <dbReference type="Rhea" id="RHEA:66564"/>
        <dbReference type="Rhea" id="RHEA-COMP:10207"/>
        <dbReference type="Rhea" id="RHEA-COMP:17056"/>
        <dbReference type="ChEBI" id="CHEBI:28938"/>
        <dbReference type="ChEBI" id="CHEBI:30011"/>
        <dbReference type="ChEBI" id="CHEBI:58432"/>
        <dbReference type="ChEBI" id="CHEBI:167179"/>
    </reaction>
    <physiologicalReaction direction="left-to-right" evidence="39">
        <dbReference type="Rhea" id="RHEA:66565"/>
    </physiologicalReaction>
</comment>
<dbReference type="InterPro" id="IPR036985">
    <property type="entry name" value="Transglutaminase-like_sf"/>
</dbReference>
<evidence type="ECO:0000256" key="39">
    <source>
        <dbReference type="ARBA" id="ARBA00047876"/>
    </source>
</evidence>
<sequence length="654" mass="73755">MSKHLATVGEKTAFNRKKCGTEFSGQPIKCLVALEVALLASNNSAHRTIEITTKQLVVRRGQSFLITLEMVKPFRTHDPLTLIVETGPAPSEKRGTRSEFGNPSPMYTSDVKAIWKYNIDQSANLQRGIVTLSVTPPVDAPVGRYSLFAETLSDRTTLGTLVVLFNPWCSDDSVYLPDERERQEYVMNEHGLIYRGTSRYFRPMSWEFGQFEEEMVDICLKMLDVNPKYAKDPADDVSARCNPIYVSRVVSAMINSNGDRGVLVGRWTGDYSGGERPTHWIGSVSILQRWYQNNCNPVKYGQCWVFAAVMCTVMRFLGIPCRVVTNFQSAHDTNNSLTIDENYNDNGATESKDSVWNFHVWTEGWMKRPDLKKGNSYDGWQVLDPTPQELSDGVYCCGPASVNGILQGEALLKYDMPFVFAEVNADIVKWMVTARGLKKKMHSDTKTVGQNISTKAVGSNMRNDITDSYKHREGKDCILRSIYLLFKHLFNKSLQNLQTEKKKKSIHVPLLTSSCSTDVILPIRIPFSVYNKFMANCDSMKVSAVAIDKQQEDDIYETETDIALEDPSISIKVLGEARVFQTLTLEVEFKNPLNEKLWNCSLTVIGCGLFKSDYVERLRVITMPYKAGMKTVVADFDCSAFRDVKGSCTFEIKP</sequence>
<feature type="active site" evidence="42">
    <location>
        <position position="303"/>
    </location>
</feature>
<keyword evidence="19" id="KW-0106">Calcium</keyword>
<evidence type="ECO:0000256" key="20">
    <source>
        <dbReference type="ARBA" id="ARBA00023128"/>
    </source>
</evidence>